<dbReference type="SUPFAM" id="SSF109604">
    <property type="entry name" value="HD-domain/PDEase-like"/>
    <property type="match status" value="1"/>
</dbReference>
<organism evidence="1 2">
    <name type="scientific">Faunimonas pinastri</name>
    <dbReference type="NCBI Taxonomy" id="1855383"/>
    <lineage>
        <taxon>Bacteria</taxon>
        <taxon>Pseudomonadati</taxon>
        <taxon>Pseudomonadota</taxon>
        <taxon>Alphaproteobacteria</taxon>
        <taxon>Hyphomicrobiales</taxon>
        <taxon>Afifellaceae</taxon>
        <taxon>Faunimonas</taxon>
    </lineage>
</organism>
<keyword evidence="2" id="KW-1185">Reference proteome</keyword>
<dbReference type="EMBL" id="FOFG01000008">
    <property type="protein sequence ID" value="SEQ88585.1"/>
    <property type="molecule type" value="Genomic_DNA"/>
</dbReference>
<dbReference type="STRING" id="1855383.SAMN05216548_108202"/>
<reference evidence="1 2" key="1">
    <citation type="submission" date="2016-10" db="EMBL/GenBank/DDBJ databases">
        <authorList>
            <person name="de Groot N.N."/>
        </authorList>
    </citation>
    <scope>NUCLEOTIDE SEQUENCE [LARGE SCALE GENOMIC DNA]</scope>
    <source>
        <strain evidence="1 2">A52C2</strain>
    </source>
</reference>
<evidence type="ECO:0000313" key="2">
    <source>
        <dbReference type="Proteomes" id="UP000199647"/>
    </source>
</evidence>
<dbReference type="OrthoDB" id="9808993at2"/>
<gene>
    <name evidence="1" type="ORF">SAMN05216548_108202</name>
</gene>
<dbReference type="PANTHER" id="PTHR21174">
    <property type="match status" value="1"/>
</dbReference>
<dbReference type="PANTHER" id="PTHR21174:SF0">
    <property type="entry name" value="HD PHOSPHOHYDROLASE FAMILY PROTEIN-RELATED"/>
    <property type="match status" value="1"/>
</dbReference>
<keyword evidence="1" id="KW-0378">Hydrolase</keyword>
<dbReference type="InterPro" id="IPR009218">
    <property type="entry name" value="HD_phosphohydro"/>
</dbReference>
<dbReference type="RefSeq" id="WP_092496971.1">
    <property type="nucleotide sequence ID" value="NZ_FOFG01000008.1"/>
</dbReference>
<dbReference type="GO" id="GO:0016787">
    <property type="term" value="F:hydrolase activity"/>
    <property type="evidence" value="ECO:0007669"/>
    <property type="project" value="UniProtKB-KW"/>
</dbReference>
<protein>
    <submittedName>
        <fullName evidence="1">Predicted metal-dependent phosphohydrolase, HD superfamily</fullName>
    </submittedName>
</protein>
<name>A0A1H9JPP6_9HYPH</name>
<dbReference type="AlphaFoldDB" id="A0A1H9JPP6"/>
<dbReference type="Proteomes" id="UP000199647">
    <property type="component" value="Unassembled WGS sequence"/>
</dbReference>
<proteinExistence type="predicted"/>
<sequence length="211" mass="23478">MNSELRVRFASLWTRTVGPTRVDAAWHSLEEGYGSPNRHYHNWRHVEALLGGHDAVRSRTEFAVANADVIDLAIFFHDAIYDPDRQDNEARSAALLLNSAAAASDREGVGRADDMIMATADHGPSKDPATQLLLDLDLAILGAPRPEYDAYVAAIRREYAEIPDDAWRAGRGAVLDRFLARPRLYLTDYFRNKLESTARTNLASEAASLRS</sequence>
<accession>A0A1H9JPP6</accession>
<dbReference type="PIRSF" id="PIRSF035170">
    <property type="entry name" value="HD_phosphohydro"/>
    <property type="match status" value="1"/>
</dbReference>
<evidence type="ECO:0000313" key="1">
    <source>
        <dbReference type="EMBL" id="SEQ88585.1"/>
    </source>
</evidence>